<evidence type="ECO:0000313" key="9">
    <source>
        <dbReference type="EMBL" id="KAF9535847.1"/>
    </source>
</evidence>
<reference evidence="9" key="1">
    <citation type="submission" date="2020-11" db="EMBL/GenBank/DDBJ databases">
        <authorList>
            <consortium name="DOE Joint Genome Institute"/>
            <person name="Ahrendt S."/>
            <person name="Riley R."/>
            <person name="Andreopoulos W."/>
            <person name="Labutti K."/>
            <person name="Pangilinan J."/>
            <person name="Ruiz-Duenas F.J."/>
            <person name="Barrasa J.M."/>
            <person name="Sanchez-Garcia M."/>
            <person name="Camarero S."/>
            <person name="Miyauchi S."/>
            <person name="Serrano A."/>
            <person name="Linde D."/>
            <person name="Babiker R."/>
            <person name="Drula E."/>
            <person name="Ayuso-Fernandez I."/>
            <person name="Pacheco R."/>
            <person name="Padilla G."/>
            <person name="Ferreira P."/>
            <person name="Barriuso J."/>
            <person name="Kellner H."/>
            <person name="Castanera R."/>
            <person name="Alfaro M."/>
            <person name="Ramirez L."/>
            <person name="Pisabarro A.G."/>
            <person name="Kuo A."/>
            <person name="Tritt A."/>
            <person name="Lipzen A."/>
            <person name="He G."/>
            <person name="Yan M."/>
            <person name="Ng V."/>
            <person name="Cullen D."/>
            <person name="Martin F."/>
            <person name="Rosso M.-N."/>
            <person name="Henrissat B."/>
            <person name="Hibbett D."/>
            <person name="Martinez A.T."/>
            <person name="Grigoriev I.V."/>
        </authorList>
    </citation>
    <scope>NUCLEOTIDE SEQUENCE</scope>
    <source>
        <strain evidence="9">CBS 506.95</strain>
    </source>
</reference>
<dbReference type="Proteomes" id="UP000807306">
    <property type="component" value="Unassembled WGS sequence"/>
</dbReference>
<evidence type="ECO:0000256" key="2">
    <source>
        <dbReference type="ARBA" id="ARBA00005550"/>
    </source>
</evidence>
<keyword evidence="6 7" id="KW-0472">Membrane</keyword>
<comment type="caution">
    <text evidence="9">The sequence shown here is derived from an EMBL/GenBank/DDBJ whole genome shotgun (WGS) entry which is preliminary data.</text>
</comment>
<organism evidence="9 10">
    <name type="scientific">Crepidotus variabilis</name>
    <dbReference type="NCBI Taxonomy" id="179855"/>
    <lineage>
        <taxon>Eukaryota</taxon>
        <taxon>Fungi</taxon>
        <taxon>Dikarya</taxon>
        <taxon>Basidiomycota</taxon>
        <taxon>Agaricomycotina</taxon>
        <taxon>Agaricomycetes</taxon>
        <taxon>Agaricomycetidae</taxon>
        <taxon>Agaricales</taxon>
        <taxon>Agaricineae</taxon>
        <taxon>Crepidotaceae</taxon>
        <taxon>Crepidotus</taxon>
    </lineage>
</organism>
<name>A0A9P6JVU3_9AGAR</name>
<dbReference type="PANTHER" id="PTHR40021">
    <property type="entry name" value="DEFECT AT LOW TEMPERATURE PROTEIN 1"/>
    <property type="match status" value="1"/>
</dbReference>
<sequence>MLLSHRVLRTVSEVIYALLFLIIVVAAGLSCAAIISQAVRTSSTQDWVKNFNALIVGASYIILLAVSLLFCVKRRVAVRLKLSRISKTYRTVGKGDLPNSVHTYVTQEYVRTCLVCYESLPKDVYHEGWGRPGTKYSGIRFKRALLDTIPQIDKLAHIIIPLHPALKPHARMIHHFRFIAPLLPKDEDGMTPLHYYDSAIQLVRNSSREVGEREFEVGMLAAERIVGCLEECRDEMRMGGDEFSVGDDEDEEGDWEDRDDRTKLDEALCSE</sequence>
<protein>
    <recommendedName>
        <fullName evidence="3 7">Defect at low temperature protein 1</fullName>
    </recommendedName>
</protein>
<feature type="compositionally biased region" description="Basic and acidic residues" evidence="8">
    <location>
        <begin position="258"/>
        <end position="271"/>
    </location>
</feature>
<dbReference type="PANTHER" id="PTHR40021:SF1">
    <property type="entry name" value="DEFECT AT LOW TEMPERATURE PROTEIN 1"/>
    <property type="match status" value="1"/>
</dbReference>
<evidence type="ECO:0000313" key="10">
    <source>
        <dbReference type="Proteomes" id="UP000807306"/>
    </source>
</evidence>
<feature type="transmembrane region" description="Helical" evidence="7">
    <location>
        <begin position="14"/>
        <end position="39"/>
    </location>
</feature>
<gene>
    <name evidence="7" type="primary">DLT1</name>
    <name evidence="9" type="ORF">CPB83DRAFT_842445</name>
</gene>
<keyword evidence="4 7" id="KW-0812">Transmembrane</keyword>
<keyword evidence="10" id="KW-1185">Reference proteome</keyword>
<evidence type="ECO:0000256" key="4">
    <source>
        <dbReference type="ARBA" id="ARBA00022692"/>
    </source>
</evidence>
<dbReference type="InterPro" id="IPR038869">
    <property type="entry name" value="DLT1"/>
</dbReference>
<feature type="compositionally biased region" description="Acidic residues" evidence="8">
    <location>
        <begin position="244"/>
        <end position="257"/>
    </location>
</feature>
<comment type="subcellular location">
    <subcellularLocation>
        <location evidence="7">Membrane</location>
        <topology evidence="7">Multi-pass membrane protein</topology>
    </subcellularLocation>
</comment>
<feature type="region of interest" description="Disordered" evidence="8">
    <location>
        <begin position="239"/>
        <end position="271"/>
    </location>
</feature>
<comment type="function">
    <text evidence="1 7">Required for growth under high-pressure and low-temperature conditions.</text>
</comment>
<evidence type="ECO:0000256" key="3">
    <source>
        <dbReference type="ARBA" id="ARBA00021353"/>
    </source>
</evidence>
<evidence type="ECO:0000256" key="8">
    <source>
        <dbReference type="SAM" id="MobiDB-lite"/>
    </source>
</evidence>
<proteinExistence type="inferred from homology"/>
<keyword evidence="5 7" id="KW-1133">Transmembrane helix</keyword>
<dbReference type="PROSITE" id="PS51257">
    <property type="entry name" value="PROKAR_LIPOPROTEIN"/>
    <property type="match status" value="1"/>
</dbReference>
<evidence type="ECO:0000256" key="5">
    <source>
        <dbReference type="ARBA" id="ARBA00022989"/>
    </source>
</evidence>
<dbReference type="OrthoDB" id="337038at2759"/>
<evidence type="ECO:0000256" key="1">
    <source>
        <dbReference type="ARBA" id="ARBA00002489"/>
    </source>
</evidence>
<comment type="similarity">
    <text evidence="2 7">Belongs to the DLT1 family.</text>
</comment>
<feature type="transmembrane region" description="Helical" evidence="7">
    <location>
        <begin position="51"/>
        <end position="72"/>
    </location>
</feature>
<evidence type="ECO:0000256" key="7">
    <source>
        <dbReference type="RuleBase" id="RU367100"/>
    </source>
</evidence>
<dbReference type="GO" id="GO:0016020">
    <property type="term" value="C:membrane"/>
    <property type="evidence" value="ECO:0007669"/>
    <property type="project" value="UniProtKB-SubCell"/>
</dbReference>
<dbReference type="AlphaFoldDB" id="A0A9P6JVU3"/>
<dbReference type="EMBL" id="MU157824">
    <property type="protein sequence ID" value="KAF9535847.1"/>
    <property type="molecule type" value="Genomic_DNA"/>
</dbReference>
<accession>A0A9P6JVU3</accession>
<evidence type="ECO:0000256" key="6">
    <source>
        <dbReference type="ARBA" id="ARBA00023136"/>
    </source>
</evidence>